<sequence>MHEEGACSVQRYLQIEHIIHCLKKQTSNHRDSKYQTLTSFSEFTGKYLGIGASTKSLCNQSHFINGNAATSPHKLRQHELLIKVVNLRIIIRNDSHFKIEWFIMDEF</sequence>
<comment type="caution">
    <text evidence="1">The sequence shown here is derived from an EMBL/GenBank/DDBJ whole genome shotgun (WGS) entry which is preliminary data.</text>
</comment>
<accession>A0A9J6AYJ6</accession>
<keyword evidence="2" id="KW-1185">Reference proteome</keyword>
<organism evidence="1 2">
    <name type="scientific">Solanum commersonii</name>
    <name type="common">Commerson's wild potato</name>
    <name type="synonym">Commerson's nightshade</name>
    <dbReference type="NCBI Taxonomy" id="4109"/>
    <lineage>
        <taxon>Eukaryota</taxon>
        <taxon>Viridiplantae</taxon>
        <taxon>Streptophyta</taxon>
        <taxon>Embryophyta</taxon>
        <taxon>Tracheophyta</taxon>
        <taxon>Spermatophyta</taxon>
        <taxon>Magnoliopsida</taxon>
        <taxon>eudicotyledons</taxon>
        <taxon>Gunneridae</taxon>
        <taxon>Pentapetalae</taxon>
        <taxon>asterids</taxon>
        <taxon>lamiids</taxon>
        <taxon>Solanales</taxon>
        <taxon>Solanaceae</taxon>
        <taxon>Solanoideae</taxon>
        <taxon>Solaneae</taxon>
        <taxon>Solanum</taxon>
    </lineage>
</organism>
<dbReference type="AlphaFoldDB" id="A0A9J6AYJ6"/>
<evidence type="ECO:0000313" key="2">
    <source>
        <dbReference type="Proteomes" id="UP000824120"/>
    </source>
</evidence>
<reference evidence="1 2" key="1">
    <citation type="submission" date="2020-09" db="EMBL/GenBank/DDBJ databases">
        <title>De no assembly of potato wild relative species, Solanum commersonii.</title>
        <authorList>
            <person name="Cho K."/>
        </authorList>
    </citation>
    <scope>NUCLEOTIDE SEQUENCE [LARGE SCALE GENOMIC DNA]</scope>
    <source>
        <strain evidence="1">LZ3.2</strain>
        <tissue evidence="1">Leaf</tissue>
    </source>
</reference>
<name>A0A9J6AYJ6_SOLCO</name>
<proteinExistence type="predicted"/>
<protein>
    <submittedName>
        <fullName evidence="1">Uncharacterized protein</fullName>
    </submittedName>
</protein>
<dbReference type="EMBL" id="JACXVP010000001">
    <property type="protein sequence ID" value="KAG5629175.1"/>
    <property type="molecule type" value="Genomic_DNA"/>
</dbReference>
<gene>
    <name evidence="1" type="ORF">H5410_000892</name>
</gene>
<dbReference type="Proteomes" id="UP000824120">
    <property type="component" value="Chromosome 1"/>
</dbReference>
<evidence type="ECO:0000313" key="1">
    <source>
        <dbReference type="EMBL" id="KAG5629175.1"/>
    </source>
</evidence>